<dbReference type="InterPro" id="IPR022742">
    <property type="entry name" value="Hydrolase_4"/>
</dbReference>
<gene>
    <name evidence="2" type="ORF">J2X15_002322</name>
</gene>
<dbReference type="SUPFAM" id="SSF53474">
    <property type="entry name" value="alpha/beta-Hydrolases"/>
    <property type="match status" value="1"/>
</dbReference>
<dbReference type="InterPro" id="IPR029058">
    <property type="entry name" value="AB_hydrolase_fold"/>
</dbReference>
<evidence type="ECO:0000313" key="3">
    <source>
        <dbReference type="Proteomes" id="UP001268089"/>
    </source>
</evidence>
<dbReference type="Proteomes" id="UP001268089">
    <property type="component" value="Unassembled WGS sequence"/>
</dbReference>
<name>A0ABU1ZR61_9BURK</name>
<proteinExistence type="predicted"/>
<feature type="domain" description="Serine aminopeptidase S33" evidence="1">
    <location>
        <begin position="94"/>
        <end position="207"/>
    </location>
</feature>
<accession>A0ABU1ZR61</accession>
<evidence type="ECO:0000259" key="1">
    <source>
        <dbReference type="Pfam" id="PF12146"/>
    </source>
</evidence>
<protein>
    <submittedName>
        <fullName evidence="2">Pimeloyl-ACP methyl ester carboxylesterase</fullName>
    </submittedName>
</protein>
<keyword evidence="3" id="KW-1185">Reference proteome</keyword>
<dbReference type="PANTHER" id="PTHR43798">
    <property type="entry name" value="MONOACYLGLYCEROL LIPASE"/>
    <property type="match status" value="1"/>
</dbReference>
<dbReference type="Pfam" id="PF12146">
    <property type="entry name" value="Hydrolase_4"/>
    <property type="match status" value="1"/>
</dbReference>
<dbReference type="PANTHER" id="PTHR43798:SF33">
    <property type="entry name" value="HYDROLASE, PUTATIVE (AFU_ORTHOLOGUE AFUA_2G14860)-RELATED"/>
    <property type="match status" value="1"/>
</dbReference>
<dbReference type="InterPro" id="IPR050266">
    <property type="entry name" value="AB_hydrolase_sf"/>
</dbReference>
<reference evidence="2 3" key="1">
    <citation type="submission" date="2023-07" db="EMBL/GenBank/DDBJ databases">
        <title>Sorghum-associated microbial communities from plants grown in Nebraska, USA.</title>
        <authorList>
            <person name="Schachtman D."/>
        </authorList>
    </citation>
    <scope>NUCLEOTIDE SEQUENCE [LARGE SCALE GENOMIC DNA]</scope>
    <source>
        <strain evidence="2 3">BE308</strain>
    </source>
</reference>
<dbReference type="RefSeq" id="WP_310342879.1">
    <property type="nucleotide sequence ID" value="NZ_JAVDXO010000004.1"/>
</dbReference>
<comment type="caution">
    <text evidence="2">The sequence shown here is derived from an EMBL/GenBank/DDBJ whole genome shotgun (WGS) entry which is preliminary data.</text>
</comment>
<sequence>MSTTTTALQATSDFYASNPATRVLRLALGTSQRLWPALGLRLAYRLFGTPLPPRWLRRDRPWPGTWTQERWAFEQASLTLHHPTPAEGAPAEGACVLLVHGWGGHAGQMLPLAQALMAQGLRPVLLDLPAHGQSAGRVSNLPQFARAIEYTLARLAQQGQVVHGVVAHSLAANALAFAAARGLPTQRVVLLAPPASPREYTRLFAQVFGLHEPMRAALQRRIEAREGIVMTQFEPHASGPRITQPTLVVHDRGDRINHFADGAAFAQAIPSARLLATDGLGHTRLLRDAQVMQAVADFLA</sequence>
<organism evidence="2 3">
    <name type="scientific">Rhodoferax saidenbachensis</name>
    <dbReference type="NCBI Taxonomy" id="1484693"/>
    <lineage>
        <taxon>Bacteria</taxon>
        <taxon>Pseudomonadati</taxon>
        <taxon>Pseudomonadota</taxon>
        <taxon>Betaproteobacteria</taxon>
        <taxon>Burkholderiales</taxon>
        <taxon>Comamonadaceae</taxon>
        <taxon>Rhodoferax</taxon>
    </lineage>
</organism>
<dbReference type="Gene3D" id="3.40.50.1820">
    <property type="entry name" value="alpha/beta hydrolase"/>
    <property type="match status" value="1"/>
</dbReference>
<evidence type="ECO:0000313" key="2">
    <source>
        <dbReference type="EMBL" id="MDR7307036.1"/>
    </source>
</evidence>
<dbReference type="EMBL" id="JAVDXO010000004">
    <property type="protein sequence ID" value="MDR7307036.1"/>
    <property type="molecule type" value="Genomic_DNA"/>
</dbReference>